<dbReference type="RefSeq" id="WP_091835271.1">
    <property type="nucleotide sequence ID" value="NZ_FOAN01000004.1"/>
</dbReference>
<dbReference type="InterPro" id="IPR011852">
    <property type="entry name" value="TRAP_TAXI"/>
</dbReference>
<protein>
    <submittedName>
        <fullName evidence="2">TRAP-type uncharacterized transport system, substrate-binding protein</fullName>
    </submittedName>
</protein>
<evidence type="ECO:0000313" key="2">
    <source>
        <dbReference type="EMBL" id="SEL56568.1"/>
    </source>
</evidence>
<feature type="transmembrane region" description="Helical" evidence="1">
    <location>
        <begin position="323"/>
        <end position="344"/>
    </location>
</feature>
<keyword evidence="3" id="KW-1185">Reference proteome</keyword>
<proteinExistence type="predicted"/>
<organism evidence="2 3">
    <name type="scientific">Bosea lupini</name>
    <dbReference type="NCBI Taxonomy" id="1036779"/>
    <lineage>
        <taxon>Bacteria</taxon>
        <taxon>Pseudomonadati</taxon>
        <taxon>Pseudomonadota</taxon>
        <taxon>Alphaproteobacteria</taxon>
        <taxon>Hyphomicrobiales</taxon>
        <taxon>Boseaceae</taxon>
        <taxon>Bosea</taxon>
    </lineage>
</organism>
<gene>
    <name evidence="2" type="ORF">SAMN04515666_104296</name>
</gene>
<dbReference type="Proteomes" id="UP000199664">
    <property type="component" value="Unassembled WGS sequence"/>
</dbReference>
<dbReference type="PANTHER" id="PTHR42941">
    <property type="entry name" value="SLL1037 PROTEIN"/>
    <property type="match status" value="1"/>
</dbReference>
<dbReference type="OrthoDB" id="252197at2"/>
<keyword evidence="1" id="KW-0812">Transmembrane</keyword>
<dbReference type="EMBL" id="FOAN01000004">
    <property type="protein sequence ID" value="SEL56568.1"/>
    <property type="molecule type" value="Genomic_DNA"/>
</dbReference>
<name>A0A1H7R9A4_9HYPH</name>
<dbReference type="Pfam" id="PF16868">
    <property type="entry name" value="NMT1_3"/>
    <property type="match status" value="1"/>
</dbReference>
<keyword evidence="1" id="KW-0472">Membrane</keyword>
<dbReference type="STRING" id="1036779.SAMN04515666_104296"/>
<keyword evidence="1" id="KW-1133">Transmembrane helix</keyword>
<evidence type="ECO:0000313" key="3">
    <source>
        <dbReference type="Proteomes" id="UP000199664"/>
    </source>
</evidence>
<reference evidence="3" key="1">
    <citation type="submission" date="2016-10" db="EMBL/GenBank/DDBJ databases">
        <authorList>
            <person name="Varghese N."/>
            <person name="Submissions S."/>
        </authorList>
    </citation>
    <scope>NUCLEOTIDE SEQUENCE [LARGE SCALE GENOMIC DNA]</scope>
    <source>
        <strain evidence="3">LMG 26383,CCUG 61248,R- 45681</strain>
    </source>
</reference>
<dbReference type="Gene3D" id="3.40.190.10">
    <property type="entry name" value="Periplasmic binding protein-like II"/>
    <property type="match status" value="2"/>
</dbReference>
<dbReference type="AlphaFoldDB" id="A0A1H7R9A4"/>
<evidence type="ECO:0000256" key="1">
    <source>
        <dbReference type="SAM" id="Phobius"/>
    </source>
</evidence>
<sequence length="431" mass="45487">MGRRFFAGLAALLLMAGLVALGVYMWTQPRTLKLAVGPLGSDDARLAAALVQGLSREKKPVRLRLVLTEGSAESALKIDAGTVDLAIVRPDVALPAKADTALITRRSFPFFIGSKDLGTDRISGLRGKRIGVVRAPSGNLDLLKLVLSQYEVSPEAVTIVPLGPEDVSAAIADGHIDVLFAVNVLNARVVTEVGARLHRAFGESPTIIPIREADALAARNRAIESGEIVRGALGGDPPVPAENLPSISITSRLMAAQSLDDARVGELVSAILSLRVTLAADLPAIQGLETPETDKDAPLAVHTGAAAFIDGEQETFFERYGDWFYLGVMVLSVLGSGAAGLLGVESASRRKRAMADLSRLVVLLAAMRTAEDERDLAAMEREADAILAGVLENYARGDIDSGGIGAYRFAMDQLGRAATERRIVLAEAAAE</sequence>
<dbReference type="SUPFAM" id="SSF53850">
    <property type="entry name" value="Periplasmic binding protein-like II"/>
    <property type="match status" value="1"/>
</dbReference>
<dbReference type="PANTHER" id="PTHR42941:SF1">
    <property type="entry name" value="SLL1037 PROTEIN"/>
    <property type="match status" value="1"/>
</dbReference>
<accession>A0A1H7R9A4</accession>